<dbReference type="Gene3D" id="3.90.180.10">
    <property type="entry name" value="Medium-chain alcohol dehydrogenases, catalytic domain"/>
    <property type="match status" value="1"/>
</dbReference>
<reference evidence="3 4" key="1">
    <citation type="journal article" date="2011" name="J. Bacteriol.">
        <title>Genome sequence of 'Pedosphaera parvula' Ellin514, an aerobic Verrucomicrobial isolate from pasture soil.</title>
        <authorList>
            <person name="Kant R."/>
            <person name="van Passel M.W."/>
            <person name="Sangwan P."/>
            <person name="Palva A."/>
            <person name="Lucas S."/>
            <person name="Copeland A."/>
            <person name="Lapidus A."/>
            <person name="Glavina Del Rio T."/>
            <person name="Dalin E."/>
            <person name="Tice H."/>
            <person name="Bruce D."/>
            <person name="Goodwin L."/>
            <person name="Pitluck S."/>
            <person name="Chertkov O."/>
            <person name="Larimer F.W."/>
            <person name="Land M.L."/>
            <person name="Hauser L."/>
            <person name="Brettin T.S."/>
            <person name="Detter J.C."/>
            <person name="Han S."/>
            <person name="de Vos W.M."/>
            <person name="Janssen P.H."/>
            <person name="Smidt H."/>
        </authorList>
    </citation>
    <scope>NUCLEOTIDE SEQUENCE [LARGE SCALE GENOMIC DNA]</scope>
    <source>
        <strain evidence="3 4">Ellin514</strain>
    </source>
</reference>
<evidence type="ECO:0000313" key="3">
    <source>
        <dbReference type="EMBL" id="EEF60094.1"/>
    </source>
</evidence>
<sequence length="325" mass="35022">MVGRSHKKRRIDYNLEKMIMKAIRIHQYGGPEVMAQVEMQRPTPGLNEVLIKIAAASINPIDWKQRAGYLKDVFPLTFPATLGWDVSGTVEEVGENVTHFRRGDQVYALLEGGGYAEYAVVKEAAVAKKPNTLDHVHAAAIPVAGLAAWQALFEVAQLRAGQKALIHAAGGGVGVFAVQFAKAKGAYVIGTASSKNQAFLRELGVDQAVDYQAARFEDVVRDVDVVLDTIGDDTQERSFKALKKGGILVSIVQPPSQELAAKHGVRALFYGAHASSSDLAEIAKLIDSGKVKTVVDTVLPLTEARRAHELSQSGHVRGKIVLKAA</sequence>
<dbReference type="AlphaFoldDB" id="B9XJ56"/>
<evidence type="ECO:0000313" key="4">
    <source>
        <dbReference type="Proteomes" id="UP000003688"/>
    </source>
</evidence>
<dbReference type="CDD" id="cd05289">
    <property type="entry name" value="MDR_like_2"/>
    <property type="match status" value="1"/>
</dbReference>
<dbReference type="Pfam" id="PF13602">
    <property type="entry name" value="ADH_zinc_N_2"/>
    <property type="match status" value="1"/>
</dbReference>
<feature type="domain" description="Enoyl reductase (ER)" evidence="2">
    <location>
        <begin position="29"/>
        <end position="322"/>
    </location>
</feature>
<proteinExistence type="predicted"/>
<organism evidence="3 4">
    <name type="scientific">Pedosphaera parvula (strain Ellin514)</name>
    <dbReference type="NCBI Taxonomy" id="320771"/>
    <lineage>
        <taxon>Bacteria</taxon>
        <taxon>Pseudomonadati</taxon>
        <taxon>Verrucomicrobiota</taxon>
        <taxon>Pedosphaerae</taxon>
        <taxon>Pedosphaerales</taxon>
        <taxon>Pedosphaeraceae</taxon>
        <taxon>Pedosphaera</taxon>
    </lineage>
</organism>
<dbReference type="Gene3D" id="3.40.50.720">
    <property type="entry name" value="NAD(P)-binding Rossmann-like Domain"/>
    <property type="match status" value="1"/>
</dbReference>
<dbReference type="InterPro" id="IPR050700">
    <property type="entry name" value="YIM1/Zinc_Alcohol_DH_Fams"/>
</dbReference>
<accession>B9XJ56</accession>
<evidence type="ECO:0000256" key="1">
    <source>
        <dbReference type="ARBA" id="ARBA00023002"/>
    </source>
</evidence>
<dbReference type="GO" id="GO:0016491">
    <property type="term" value="F:oxidoreductase activity"/>
    <property type="evidence" value="ECO:0007669"/>
    <property type="project" value="UniProtKB-KW"/>
</dbReference>
<dbReference type="SUPFAM" id="SSF51735">
    <property type="entry name" value="NAD(P)-binding Rossmann-fold domains"/>
    <property type="match status" value="1"/>
</dbReference>
<dbReference type="InterPro" id="IPR011032">
    <property type="entry name" value="GroES-like_sf"/>
</dbReference>
<evidence type="ECO:0000259" key="2">
    <source>
        <dbReference type="SMART" id="SM00829"/>
    </source>
</evidence>
<dbReference type="SMART" id="SM00829">
    <property type="entry name" value="PKS_ER"/>
    <property type="match status" value="1"/>
</dbReference>
<dbReference type="InterPro" id="IPR036291">
    <property type="entry name" value="NAD(P)-bd_dom_sf"/>
</dbReference>
<dbReference type="GO" id="GO:0008270">
    <property type="term" value="F:zinc ion binding"/>
    <property type="evidence" value="ECO:0007669"/>
    <property type="project" value="InterPro"/>
</dbReference>
<dbReference type="Pfam" id="PF08240">
    <property type="entry name" value="ADH_N"/>
    <property type="match status" value="1"/>
</dbReference>
<dbReference type="InterPro" id="IPR020843">
    <property type="entry name" value="ER"/>
</dbReference>
<dbReference type="PANTHER" id="PTHR11695">
    <property type="entry name" value="ALCOHOL DEHYDROGENASE RELATED"/>
    <property type="match status" value="1"/>
</dbReference>
<dbReference type="Proteomes" id="UP000003688">
    <property type="component" value="Unassembled WGS sequence"/>
</dbReference>
<name>B9XJ56_PEDPL</name>
<comment type="caution">
    <text evidence="3">The sequence shown here is derived from an EMBL/GenBank/DDBJ whole genome shotgun (WGS) entry which is preliminary data.</text>
</comment>
<gene>
    <name evidence="3" type="ORF">Cflav_PD3153</name>
</gene>
<dbReference type="PANTHER" id="PTHR11695:SF294">
    <property type="entry name" value="RETICULON-4-INTERACTING PROTEIN 1, MITOCHONDRIAL"/>
    <property type="match status" value="1"/>
</dbReference>
<keyword evidence="1" id="KW-0560">Oxidoreductase</keyword>
<dbReference type="SUPFAM" id="SSF50129">
    <property type="entry name" value="GroES-like"/>
    <property type="match status" value="1"/>
</dbReference>
<keyword evidence="4" id="KW-1185">Reference proteome</keyword>
<dbReference type="STRING" id="320771.Cflav_PD3153"/>
<dbReference type="InterPro" id="IPR013154">
    <property type="entry name" value="ADH-like_N"/>
</dbReference>
<dbReference type="EMBL" id="ABOX02000020">
    <property type="protein sequence ID" value="EEF60094.1"/>
    <property type="molecule type" value="Genomic_DNA"/>
</dbReference>
<protein>
    <submittedName>
        <fullName evidence="3">Alcohol dehydrogenase zinc-binding domain protein</fullName>
    </submittedName>
</protein>
<dbReference type="PROSITE" id="PS01162">
    <property type="entry name" value="QOR_ZETA_CRYSTAL"/>
    <property type="match status" value="1"/>
</dbReference>
<dbReference type="InterPro" id="IPR002364">
    <property type="entry name" value="Quin_OxRdtase/zeta-crystal_CS"/>
</dbReference>